<dbReference type="FunFam" id="3.40.50.300:FF:000032">
    <property type="entry name" value="Export ABC transporter ATP-binding protein"/>
    <property type="match status" value="1"/>
</dbReference>
<dbReference type="InterPro" id="IPR003439">
    <property type="entry name" value="ABC_transporter-like_ATP-bd"/>
</dbReference>
<feature type="domain" description="ABC transporter" evidence="4">
    <location>
        <begin position="3"/>
        <end position="233"/>
    </location>
</feature>
<organism evidence="5 6">
    <name type="scientific">Sporosarcina newyorkensis</name>
    <dbReference type="NCBI Taxonomy" id="759851"/>
    <lineage>
        <taxon>Bacteria</taxon>
        <taxon>Bacillati</taxon>
        <taxon>Bacillota</taxon>
        <taxon>Bacilli</taxon>
        <taxon>Bacillales</taxon>
        <taxon>Caryophanaceae</taxon>
        <taxon>Sporosarcina</taxon>
    </lineage>
</organism>
<dbReference type="PROSITE" id="PS00211">
    <property type="entry name" value="ABC_TRANSPORTER_1"/>
    <property type="match status" value="1"/>
</dbReference>
<dbReference type="InterPro" id="IPR017871">
    <property type="entry name" value="ABC_transporter-like_CS"/>
</dbReference>
<dbReference type="GO" id="GO:0098796">
    <property type="term" value="C:membrane protein complex"/>
    <property type="evidence" value="ECO:0007669"/>
    <property type="project" value="UniProtKB-ARBA"/>
</dbReference>
<dbReference type="PANTHER" id="PTHR24220">
    <property type="entry name" value="IMPORT ATP-BINDING PROTEIN"/>
    <property type="match status" value="1"/>
</dbReference>
<dbReference type="PANTHER" id="PTHR24220:SF648">
    <property type="entry name" value="ABC TRANSPORTER ATP-BINDING PROTEIN YTRE"/>
    <property type="match status" value="1"/>
</dbReference>
<dbReference type="CDD" id="cd03255">
    <property type="entry name" value="ABC_MJ0796_LolCDE_FtsE"/>
    <property type="match status" value="1"/>
</dbReference>
<keyword evidence="6" id="KW-1185">Reference proteome</keyword>
<dbReference type="SMART" id="SM00382">
    <property type="entry name" value="AAA"/>
    <property type="match status" value="1"/>
</dbReference>
<dbReference type="GO" id="GO:0016887">
    <property type="term" value="F:ATP hydrolysis activity"/>
    <property type="evidence" value="ECO:0007669"/>
    <property type="project" value="InterPro"/>
</dbReference>
<accession>A0A1T4Y9L1</accession>
<dbReference type="SUPFAM" id="SSF52540">
    <property type="entry name" value="P-loop containing nucleoside triphosphate hydrolases"/>
    <property type="match status" value="1"/>
</dbReference>
<evidence type="ECO:0000256" key="2">
    <source>
        <dbReference type="ARBA" id="ARBA00022741"/>
    </source>
</evidence>
<protein>
    <submittedName>
        <fullName evidence="5">Acetoin utilization transport system ATP-binding protein</fullName>
    </submittedName>
</protein>
<reference evidence="6" key="1">
    <citation type="submission" date="2017-02" db="EMBL/GenBank/DDBJ databases">
        <authorList>
            <person name="Varghese N."/>
            <person name="Submissions S."/>
        </authorList>
    </citation>
    <scope>NUCLEOTIDE SEQUENCE [LARGE SCALE GENOMIC DNA]</scope>
    <source>
        <strain evidence="6">DSM 23966</strain>
    </source>
</reference>
<dbReference type="GO" id="GO:0005524">
    <property type="term" value="F:ATP binding"/>
    <property type="evidence" value="ECO:0007669"/>
    <property type="project" value="UniProtKB-KW"/>
</dbReference>
<evidence type="ECO:0000256" key="3">
    <source>
        <dbReference type="ARBA" id="ARBA00022840"/>
    </source>
</evidence>
<keyword evidence="2" id="KW-0547">Nucleotide-binding</keyword>
<proteinExistence type="predicted"/>
<dbReference type="GO" id="GO:0005886">
    <property type="term" value="C:plasma membrane"/>
    <property type="evidence" value="ECO:0007669"/>
    <property type="project" value="TreeGrafter"/>
</dbReference>
<dbReference type="InterPro" id="IPR015854">
    <property type="entry name" value="ABC_transpr_LolD-like"/>
</dbReference>
<dbReference type="EMBL" id="FUYJ01000003">
    <property type="protein sequence ID" value="SKA98380.1"/>
    <property type="molecule type" value="Genomic_DNA"/>
</dbReference>
<dbReference type="Gene3D" id="3.40.50.300">
    <property type="entry name" value="P-loop containing nucleotide triphosphate hydrolases"/>
    <property type="match status" value="1"/>
</dbReference>
<evidence type="ECO:0000313" key="6">
    <source>
        <dbReference type="Proteomes" id="UP000190042"/>
    </source>
</evidence>
<evidence type="ECO:0000256" key="1">
    <source>
        <dbReference type="ARBA" id="ARBA00022448"/>
    </source>
</evidence>
<keyword evidence="3 5" id="KW-0067">ATP-binding</keyword>
<dbReference type="InterPro" id="IPR017911">
    <property type="entry name" value="MacB-like_ATP-bd"/>
</dbReference>
<sequence>MLITVQDINHSFLIGRKGKESNVPVLKNISFSVKQGEIVSIVGRSGSGKSTLLHILAGFLKPDSGEIVVKDTVTSVFNEQQSAQFRLENYGFIFQNFQLMPGLTAFENVELPLKLKGMNRHQRKDKVQQLMKHVGLQSVQDHYPNELSGGQQQRVSIARALITDPPIIFADEPTGSLDSETEQEVLELIQTLNDTRDITFVIITHDDEVAQRADRMYRMHDGILTEEGVPNAV</sequence>
<dbReference type="Proteomes" id="UP000190042">
    <property type="component" value="Unassembled WGS sequence"/>
</dbReference>
<evidence type="ECO:0000259" key="4">
    <source>
        <dbReference type="PROSITE" id="PS50893"/>
    </source>
</evidence>
<dbReference type="AlphaFoldDB" id="A0A1T4Y9L1"/>
<dbReference type="InterPro" id="IPR027417">
    <property type="entry name" value="P-loop_NTPase"/>
</dbReference>
<dbReference type="Pfam" id="PF00005">
    <property type="entry name" value="ABC_tran"/>
    <property type="match status" value="1"/>
</dbReference>
<evidence type="ECO:0000313" key="5">
    <source>
        <dbReference type="EMBL" id="SKA98380.1"/>
    </source>
</evidence>
<dbReference type="InterPro" id="IPR003593">
    <property type="entry name" value="AAA+_ATPase"/>
</dbReference>
<dbReference type="GO" id="GO:0022857">
    <property type="term" value="F:transmembrane transporter activity"/>
    <property type="evidence" value="ECO:0007669"/>
    <property type="project" value="TreeGrafter"/>
</dbReference>
<keyword evidence="1" id="KW-0813">Transport</keyword>
<name>A0A1T4Y9L1_9BACL</name>
<dbReference type="PROSITE" id="PS50893">
    <property type="entry name" value="ABC_TRANSPORTER_2"/>
    <property type="match status" value="1"/>
</dbReference>
<gene>
    <name evidence="5" type="ORF">SAMN04244570_2062</name>
</gene>